<organism evidence="2 3">
    <name type="scientific">Arachnia propionica</name>
    <dbReference type="NCBI Taxonomy" id="1750"/>
    <lineage>
        <taxon>Bacteria</taxon>
        <taxon>Bacillati</taxon>
        <taxon>Actinomycetota</taxon>
        <taxon>Actinomycetes</taxon>
        <taxon>Propionibacteriales</taxon>
        <taxon>Propionibacteriaceae</taxon>
        <taxon>Arachnia</taxon>
    </lineage>
</organism>
<dbReference type="Proteomes" id="UP000280819">
    <property type="component" value="Unassembled WGS sequence"/>
</dbReference>
<dbReference type="OrthoDB" id="5566900at2"/>
<dbReference type="InterPro" id="IPR029063">
    <property type="entry name" value="SAM-dependent_MTases_sf"/>
</dbReference>
<dbReference type="Pfam" id="PF13649">
    <property type="entry name" value="Methyltransf_25"/>
    <property type="match status" value="1"/>
</dbReference>
<keyword evidence="2" id="KW-0808">Transferase</keyword>
<sequence>MNKESLPFSDRPAENAPGHWVLARAGKKVLRPGGLGLTRQLLRHCGLSGKDVVELAPGLGRTAREIVATGPRSYTGVDQDSRAAARVEQVVAGIKGTCRQGDAAATGLDPDSADVVIGEAMLTMQSPRAKAEIVAEAVRVLRPGGIYAIHELGLAPDDLDPEVGTEISRALARAIHVNARPLTLAQWRALLEEHGLVVEWTEAAPMALLKMRRNLADEGPLGVLRMMWNLIRHPDLRRRVLSMRATFRTYEEQMRGVALVARKPA</sequence>
<evidence type="ECO:0000259" key="1">
    <source>
        <dbReference type="Pfam" id="PF13649"/>
    </source>
</evidence>
<comment type="caution">
    <text evidence="2">The sequence shown here is derived from an EMBL/GenBank/DDBJ whole genome shotgun (WGS) entry which is preliminary data.</text>
</comment>
<gene>
    <name evidence="2" type="ORF">EII34_02440</name>
</gene>
<reference evidence="2 3" key="1">
    <citation type="submission" date="2018-11" db="EMBL/GenBank/DDBJ databases">
        <title>Genomes From Bacteria Associated with the Canine Oral Cavity: a Test Case for Automated Genome-Based Taxonomic Assignment.</title>
        <authorList>
            <person name="Coil D.A."/>
            <person name="Jospin G."/>
            <person name="Darling A.E."/>
            <person name="Wallis C."/>
            <person name="Davis I.J."/>
            <person name="Harris S."/>
            <person name="Eisen J.A."/>
            <person name="Holcombe L.J."/>
            <person name="O'Flynn C."/>
        </authorList>
    </citation>
    <scope>NUCLEOTIDE SEQUENCE [LARGE SCALE GENOMIC DNA]</scope>
    <source>
        <strain evidence="2 3">OH887_COT-365</strain>
    </source>
</reference>
<keyword evidence="2" id="KW-0489">Methyltransferase</keyword>
<name>A0A3P1TD31_9ACTN</name>
<dbReference type="EMBL" id="RQZG01000001">
    <property type="protein sequence ID" value="RRD07361.1"/>
    <property type="molecule type" value="Genomic_DNA"/>
</dbReference>
<feature type="domain" description="Methyltransferase" evidence="1">
    <location>
        <begin position="52"/>
        <end position="145"/>
    </location>
</feature>
<dbReference type="AlphaFoldDB" id="A0A3P1TD31"/>
<dbReference type="CDD" id="cd02440">
    <property type="entry name" value="AdoMet_MTases"/>
    <property type="match status" value="1"/>
</dbReference>
<accession>A0A3P1TD31</accession>
<dbReference type="Gene3D" id="3.40.50.150">
    <property type="entry name" value="Vaccinia Virus protein VP39"/>
    <property type="match status" value="1"/>
</dbReference>
<evidence type="ECO:0000313" key="3">
    <source>
        <dbReference type="Proteomes" id="UP000280819"/>
    </source>
</evidence>
<dbReference type="RefSeq" id="WP_124842502.1">
    <property type="nucleotide sequence ID" value="NZ_RQZG01000001.1"/>
</dbReference>
<protein>
    <submittedName>
        <fullName evidence="2">Class I SAM-dependent methyltransferase</fullName>
    </submittedName>
</protein>
<dbReference type="GO" id="GO:0032259">
    <property type="term" value="P:methylation"/>
    <property type="evidence" value="ECO:0007669"/>
    <property type="project" value="UniProtKB-KW"/>
</dbReference>
<evidence type="ECO:0000313" key="2">
    <source>
        <dbReference type="EMBL" id="RRD07361.1"/>
    </source>
</evidence>
<dbReference type="SUPFAM" id="SSF53335">
    <property type="entry name" value="S-adenosyl-L-methionine-dependent methyltransferases"/>
    <property type="match status" value="1"/>
</dbReference>
<dbReference type="GO" id="GO:0008168">
    <property type="term" value="F:methyltransferase activity"/>
    <property type="evidence" value="ECO:0007669"/>
    <property type="project" value="UniProtKB-KW"/>
</dbReference>
<dbReference type="InterPro" id="IPR041698">
    <property type="entry name" value="Methyltransf_25"/>
</dbReference>
<proteinExistence type="predicted"/>